<accession>A0AAD6S2Q6</accession>
<evidence type="ECO:0000313" key="2">
    <source>
        <dbReference type="EMBL" id="KAJ7018835.1"/>
    </source>
</evidence>
<reference evidence="2" key="1">
    <citation type="submission" date="2023-03" db="EMBL/GenBank/DDBJ databases">
        <title>Massive genome expansion in bonnet fungi (Mycena s.s.) driven by repeated elements and novel gene families across ecological guilds.</title>
        <authorList>
            <consortium name="Lawrence Berkeley National Laboratory"/>
            <person name="Harder C.B."/>
            <person name="Miyauchi S."/>
            <person name="Viragh M."/>
            <person name="Kuo A."/>
            <person name="Thoen E."/>
            <person name="Andreopoulos B."/>
            <person name="Lu D."/>
            <person name="Skrede I."/>
            <person name="Drula E."/>
            <person name="Henrissat B."/>
            <person name="Morin E."/>
            <person name="Kohler A."/>
            <person name="Barry K."/>
            <person name="LaButti K."/>
            <person name="Morin E."/>
            <person name="Salamov A."/>
            <person name="Lipzen A."/>
            <person name="Mereny Z."/>
            <person name="Hegedus B."/>
            <person name="Baldrian P."/>
            <person name="Stursova M."/>
            <person name="Weitz H."/>
            <person name="Taylor A."/>
            <person name="Grigoriev I.V."/>
            <person name="Nagy L.G."/>
            <person name="Martin F."/>
            <person name="Kauserud H."/>
        </authorList>
    </citation>
    <scope>NUCLEOTIDE SEQUENCE</scope>
    <source>
        <strain evidence="2">CBHHK200</strain>
    </source>
</reference>
<dbReference type="Proteomes" id="UP001218188">
    <property type="component" value="Unassembled WGS sequence"/>
</dbReference>
<gene>
    <name evidence="2" type="ORF">C8F04DRAFT_976604</name>
</gene>
<feature type="non-terminal residue" evidence="2">
    <location>
        <position position="209"/>
    </location>
</feature>
<comment type="caution">
    <text evidence="2">The sequence shown here is derived from an EMBL/GenBank/DDBJ whole genome shotgun (WGS) entry which is preliminary data.</text>
</comment>
<evidence type="ECO:0000256" key="1">
    <source>
        <dbReference type="SAM" id="MobiDB-lite"/>
    </source>
</evidence>
<evidence type="ECO:0000313" key="3">
    <source>
        <dbReference type="Proteomes" id="UP001218188"/>
    </source>
</evidence>
<name>A0AAD6S2Q6_9AGAR</name>
<keyword evidence="3" id="KW-1185">Reference proteome</keyword>
<dbReference type="EMBL" id="JARJCM010000320">
    <property type="protein sequence ID" value="KAJ7018835.1"/>
    <property type="molecule type" value="Genomic_DNA"/>
</dbReference>
<proteinExistence type="predicted"/>
<protein>
    <submittedName>
        <fullName evidence="2">Uncharacterized protein</fullName>
    </submittedName>
</protein>
<dbReference type="AlphaFoldDB" id="A0AAD6S2Q6"/>
<sequence length="209" mass="24237">MAELNDNDDITLRVDAAGRLVPTATQSCDYQKRGELLENVCVWDFVAQTEKLRLKHKKRTTEDSDEEHQSAATEGKGVDDLDSPWTKDTILDYEGRFRPRIPFQSTHLEDATHVIKVHSFLNRRVPVPIGPALPKRSDPAFVEKHARLMLIFFKPWRHASDLRKVGQTWSAAYKEFLPNCTPEDLDRIENMQLLHECKDSRDAHYTERR</sequence>
<feature type="region of interest" description="Disordered" evidence="1">
    <location>
        <begin position="55"/>
        <end position="79"/>
    </location>
</feature>
<organism evidence="2 3">
    <name type="scientific">Mycena alexandri</name>
    <dbReference type="NCBI Taxonomy" id="1745969"/>
    <lineage>
        <taxon>Eukaryota</taxon>
        <taxon>Fungi</taxon>
        <taxon>Dikarya</taxon>
        <taxon>Basidiomycota</taxon>
        <taxon>Agaricomycotina</taxon>
        <taxon>Agaricomycetes</taxon>
        <taxon>Agaricomycetidae</taxon>
        <taxon>Agaricales</taxon>
        <taxon>Marasmiineae</taxon>
        <taxon>Mycenaceae</taxon>
        <taxon>Mycena</taxon>
    </lineage>
</organism>